<dbReference type="OrthoDB" id="2789670at2759"/>
<sequence>MTDLSFDLVAATVGLCTASLLILWRNKTSSNPPLPPGPKRLPILGNFFDMPTSNEWLVYEKWAKDFGSDVIHTDVLGTHLIILNSAKAANELFVKRSSLYSDRLKLDWVLGFIPYGQKWRDIRKAFHGHFHPAATLQYQPMEIKATHELLRRLVDNPADFVEHLRHMAGEIIIGISYGIEVKSHDDPYIDTAEKTLQAIAIGSSPRAGLYDMAPSLIRIPEWLPGGRLKAELKKWIHYGVSMVEAPYQTAKEAVMQGTAVPSVTSSMISKVENKISPELLAKQLPANMYLDSMTAGADTTVSALSSFFLAMARYPETMKKAQAEIDAVVGNARLPDFSDEDSLPYVSALVKEVLRWRPVVPLAIPHRVVSDDIYDGYFIPGGSIVIGNGWAILHDESVFPDAKNFKPEHFLDPNVKFPEQAFGFGRRICPGRFMARASVWIAIACMLATFDVSKAVDENGNLIEPKDEYTSGIVSYPAPFKCNIRPRSKVAESLIQATAI</sequence>
<comment type="pathway">
    <text evidence="2">Secondary metabolite biosynthesis.</text>
</comment>
<dbReference type="STRING" id="747525.W4K1K9"/>
<reference evidence="11 12" key="1">
    <citation type="journal article" date="2012" name="New Phytol.">
        <title>Insight into trade-off between wood decay and parasitism from the genome of a fungal forest pathogen.</title>
        <authorList>
            <person name="Olson A."/>
            <person name="Aerts A."/>
            <person name="Asiegbu F."/>
            <person name="Belbahri L."/>
            <person name="Bouzid O."/>
            <person name="Broberg A."/>
            <person name="Canback B."/>
            <person name="Coutinho P.M."/>
            <person name="Cullen D."/>
            <person name="Dalman K."/>
            <person name="Deflorio G."/>
            <person name="van Diepen L.T."/>
            <person name="Dunand C."/>
            <person name="Duplessis S."/>
            <person name="Durling M."/>
            <person name="Gonthier P."/>
            <person name="Grimwood J."/>
            <person name="Fossdal C.G."/>
            <person name="Hansson D."/>
            <person name="Henrissat B."/>
            <person name="Hietala A."/>
            <person name="Himmelstrand K."/>
            <person name="Hoffmeister D."/>
            <person name="Hogberg N."/>
            <person name="James T.Y."/>
            <person name="Karlsson M."/>
            <person name="Kohler A."/>
            <person name="Kues U."/>
            <person name="Lee Y.H."/>
            <person name="Lin Y.C."/>
            <person name="Lind M."/>
            <person name="Lindquist E."/>
            <person name="Lombard V."/>
            <person name="Lucas S."/>
            <person name="Lunden K."/>
            <person name="Morin E."/>
            <person name="Murat C."/>
            <person name="Park J."/>
            <person name="Raffaello T."/>
            <person name="Rouze P."/>
            <person name="Salamov A."/>
            <person name="Schmutz J."/>
            <person name="Solheim H."/>
            <person name="Stahlberg J."/>
            <person name="Velez H."/>
            <person name="de Vries R.P."/>
            <person name="Wiebenga A."/>
            <person name="Woodward S."/>
            <person name="Yakovlev I."/>
            <person name="Garbelotto M."/>
            <person name="Martin F."/>
            <person name="Grigoriev I.V."/>
            <person name="Stenlid J."/>
        </authorList>
    </citation>
    <scope>NUCLEOTIDE SEQUENCE [LARGE SCALE GENOMIC DNA]</scope>
    <source>
        <strain evidence="11 12">TC 32-1</strain>
    </source>
</reference>
<dbReference type="GO" id="GO:0005506">
    <property type="term" value="F:iron ion binding"/>
    <property type="evidence" value="ECO:0007669"/>
    <property type="project" value="InterPro"/>
</dbReference>
<dbReference type="GO" id="GO:0020037">
    <property type="term" value="F:heme binding"/>
    <property type="evidence" value="ECO:0007669"/>
    <property type="project" value="InterPro"/>
</dbReference>
<dbReference type="Gene3D" id="1.10.630.10">
    <property type="entry name" value="Cytochrome P450"/>
    <property type="match status" value="1"/>
</dbReference>
<dbReference type="InterPro" id="IPR017972">
    <property type="entry name" value="Cyt_P450_CS"/>
</dbReference>
<evidence type="ECO:0000256" key="3">
    <source>
        <dbReference type="ARBA" id="ARBA00010617"/>
    </source>
</evidence>
<evidence type="ECO:0000256" key="5">
    <source>
        <dbReference type="ARBA" id="ARBA00022723"/>
    </source>
</evidence>
<dbReference type="InterPro" id="IPR036396">
    <property type="entry name" value="Cyt_P450_sf"/>
</dbReference>
<evidence type="ECO:0000256" key="7">
    <source>
        <dbReference type="ARBA" id="ARBA00023004"/>
    </source>
</evidence>
<evidence type="ECO:0000256" key="4">
    <source>
        <dbReference type="ARBA" id="ARBA00022617"/>
    </source>
</evidence>
<evidence type="ECO:0000256" key="1">
    <source>
        <dbReference type="ARBA" id="ARBA00001971"/>
    </source>
</evidence>
<evidence type="ECO:0000256" key="10">
    <source>
        <dbReference type="RuleBase" id="RU000461"/>
    </source>
</evidence>
<protein>
    <submittedName>
        <fullName evidence="11">Cytochrome P450 monooxygenase</fullName>
    </submittedName>
</protein>
<dbReference type="InterPro" id="IPR001128">
    <property type="entry name" value="Cyt_P450"/>
</dbReference>
<feature type="binding site" description="axial binding residue" evidence="9">
    <location>
        <position position="429"/>
    </location>
    <ligand>
        <name>heme</name>
        <dbReference type="ChEBI" id="CHEBI:30413"/>
    </ligand>
    <ligandPart>
        <name>Fe</name>
        <dbReference type="ChEBI" id="CHEBI:18248"/>
    </ligandPart>
</feature>
<dbReference type="GO" id="GO:0004497">
    <property type="term" value="F:monooxygenase activity"/>
    <property type="evidence" value="ECO:0007669"/>
    <property type="project" value="UniProtKB-KW"/>
</dbReference>
<evidence type="ECO:0000256" key="8">
    <source>
        <dbReference type="ARBA" id="ARBA00023033"/>
    </source>
</evidence>
<comment type="cofactor">
    <cofactor evidence="1 9">
        <name>heme</name>
        <dbReference type="ChEBI" id="CHEBI:30413"/>
    </cofactor>
</comment>
<evidence type="ECO:0000256" key="2">
    <source>
        <dbReference type="ARBA" id="ARBA00005179"/>
    </source>
</evidence>
<accession>W4K1K9</accession>
<dbReference type="PRINTS" id="PR00463">
    <property type="entry name" value="EP450I"/>
</dbReference>
<dbReference type="EMBL" id="KI925460">
    <property type="protein sequence ID" value="ETW79708.1"/>
    <property type="molecule type" value="Genomic_DNA"/>
</dbReference>
<dbReference type="RefSeq" id="XP_009548271.1">
    <property type="nucleotide sequence ID" value="XM_009549976.1"/>
</dbReference>
<evidence type="ECO:0000256" key="9">
    <source>
        <dbReference type="PIRSR" id="PIRSR602401-1"/>
    </source>
</evidence>
<dbReference type="InterPro" id="IPR002401">
    <property type="entry name" value="Cyt_P450_E_grp-I"/>
</dbReference>
<gene>
    <name evidence="11" type="primary">cyp61</name>
    <name evidence="11" type="ORF">HETIRDRAFT_124408</name>
</gene>
<dbReference type="CDD" id="cd11065">
    <property type="entry name" value="CYP64-like"/>
    <property type="match status" value="1"/>
</dbReference>
<dbReference type="HOGENOM" id="CLU_001570_2_3_1"/>
<name>W4K1K9_HETIT</name>
<dbReference type="SUPFAM" id="SSF48264">
    <property type="entry name" value="Cytochrome P450"/>
    <property type="match status" value="1"/>
</dbReference>
<keyword evidence="5 9" id="KW-0479">Metal-binding</keyword>
<dbReference type="KEGG" id="hir:HETIRDRAFT_124408"/>
<dbReference type="GeneID" id="20666869"/>
<dbReference type="AlphaFoldDB" id="W4K1K9"/>
<organism evidence="11 12">
    <name type="scientific">Heterobasidion irregulare (strain TC 32-1)</name>
    <dbReference type="NCBI Taxonomy" id="747525"/>
    <lineage>
        <taxon>Eukaryota</taxon>
        <taxon>Fungi</taxon>
        <taxon>Dikarya</taxon>
        <taxon>Basidiomycota</taxon>
        <taxon>Agaricomycotina</taxon>
        <taxon>Agaricomycetes</taxon>
        <taxon>Russulales</taxon>
        <taxon>Bondarzewiaceae</taxon>
        <taxon>Heterobasidion</taxon>
        <taxon>Heterobasidion annosum species complex</taxon>
    </lineage>
</organism>
<dbReference type="InterPro" id="IPR050364">
    <property type="entry name" value="Cytochrome_P450_fung"/>
</dbReference>
<keyword evidence="6 10" id="KW-0560">Oxidoreductase</keyword>
<dbReference type="PRINTS" id="PR00385">
    <property type="entry name" value="P450"/>
</dbReference>
<evidence type="ECO:0000313" key="12">
    <source>
        <dbReference type="Proteomes" id="UP000030671"/>
    </source>
</evidence>
<keyword evidence="4 9" id="KW-0349">Heme</keyword>
<dbReference type="GO" id="GO:0016705">
    <property type="term" value="F:oxidoreductase activity, acting on paired donors, with incorporation or reduction of molecular oxygen"/>
    <property type="evidence" value="ECO:0007669"/>
    <property type="project" value="InterPro"/>
</dbReference>
<dbReference type="Pfam" id="PF00067">
    <property type="entry name" value="p450"/>
    <property type="match status" value="1"/>
</dbReference>
<comment type="similarity">
    <text evidence="3 10">Belongs to the cytochrome P450 family.</text>
</comment>
<proteinExistence type="inferred from homology"/>
<dbReference type="PANTHER" id="PTHR46300:SF7">
    <property type="entry name" value="P450, PUTATIVE (EUROFUNG)-RELATED"/>
    <property type="match status" value="1"/>
</dbReference>
<dbReference type="Proteomes" id="UP000030671">
    <property type="component" value="Unassembled WGS sequence"/>
</dbReference>
<dbReference type="PANTHER" id="PTHR46300">
    <property type="entry name" value="P450, PUTATIVE (EUROFUNG)-RELATED-RELATED"/>
    <property type="match status" value="1"/>
</dbReference>
<keyword evidence="8 10" id="KW-0503">Monooxygenase</keyword>
<dbReference type="InParanoid" id="W4K1K9"/>
<dbReference type="PROSITE" id="PS00086">
    <property type="entry name" value="CYTOCHROME_P450"/>
    <property type="match status" value="1"/>
</dbReference>
<evidence type="ECO:0000313" key="11">
    <source>
        <dbReference type="EMBL" id="ETW79708.1"/>
    </source>
</evidence>
<keyword evidence="12" id="KW-1185">Reference proteome</keyword>
<evidence type="ECO:0000256" key="6">
    <source>
        <dbReference type="ARBA" id="ARBA00023002"/>
    </source>
</evidence>
<dbReference type="eggNOG" id="KOG0156">
    <property type="taxonomic scope" value="Eukaryota"/>
</dbReference>
<keyword evidence="7 9" id="KW-0408">Iron</keyword>